<dbReference type="InterPro" id="IPR036291">
    <property type="entry name" value="NAD(P)-bd_dom_sf"/>
</dbReference>
<name>A0ABU1UP25_9ACTN</name>
<evidence type="ECO:0000256" key="3">
    <source>
        <dbReference type="SAM" id="MobiDB-lite"/>
    </source>
</evidence>
<dbReference type="Proteomes" id="UP001257739">
    <property type="component" value="Unassembled WGS sequence"/>
</dbReference>
<sequence>MTDTFGSRILEGKVAFVAGGTRGMNLQIARRYAEHGAKVAVLSRNQERVDAAVDELKQIGGEVRGYAGDVRDYDQIDAAMKATAAELGNIDLVVAGQAGNFYAPAAEMSANGFKAVVDIDLVGTFNVFRASYDVLNKRGASMIAITAPEAVRPLNFQAHVCAAKAGVNMLIKVLALEWGPEGVRVNGISPGPIEGSWGMENVVSPTQEMKDHIGQSMPLRRWGTVDDVADSALFLSSDAASYITATILDTDGGAVISVPNTDKADKNDVRVKGRGHKVE</sequence>
<feature type="compositionally biased region" description="Basic and acidic residues" evidence="3">
    <location>
        <begin position="262"/>
        <end position="279"/>
    </location>
</feature>
<protein>
    <submittedName>
        <fullName evidence="4">NAD(P)-dependent dehydrogenase (Short-subunit alcohol dehydrogenase family)</fullName>
    </submittedName>
</protein>
<keyword evidence="2" id="KW-0560">Oxidoreductase</keyword>
<dbReference type="Pfam" id="PF13561">
    <property type="entry name" value="adh_short_C2"/>
    <property type="match status" value="1"/>
</dbReference>
<keyword evidence="5" id="KW-1185">Reference proteome</keyword>
<dbReference type="PANTHER" id="PTHR43296">
    <property type="entry name" value="PEROXISOMAL 2,4-DIENOYL-COA REDUCTASE"/>
    <property type="match status" value="1"/>
</dbReference>
<comment type="caution">
    <text evidence="4">The sequence shown here is derived from an EMBL/GenBank/DDBJ whole genome shotgun (WGS) entry which is preliminary data.</text>
</comment>
<gene>
    <name evidence="4" type="ORF">J2X11_001773</name>
</gene>
<dbReference type="NCBIfam" id="NF005752">
    <property type="entry name" value="PRK07576.1"/>
    <property type="match status" value="1"/>
</dbReference>
<accession>A0ABU1UP25</accession>
<evidence type="ECO:0000256" key="2">
    <source>
        <dbReference type="ARBA" id="ARBA00023002"/>
    </source>
</evidence>
<reference evidence="4 5" key="1">
    <citation type="submission" date="2023-07" db="EMBL/GenBank/DDBJ databases">
        <title>Sorghum-associated microbial communities from plants grown in Nebraska, USA.</title>
        <authorList>
            <person name="Schachtman D."/>
        </authorList>
    </citation>
    <scope>NUCLEOTIDE SEQUENCE [LARGE SCALE GENOMIC DNA]</scope>
    <source>
        <strain evidence="4 5">BE248</strain>
    </source>
</reference>
<dbReference type="PANTHER" id="PTHR43296:SF2">
    <property type="entry name" value="PEROXISOMAL 2,4-DIENOYL-COA REDUCTASE [(3E)-ENOYL-COA-PRODUCING]"/>
    <property type="match status" value="1"/>
</dbReference>
<dbReference type="SUPFAM" id="SSF51735">
    <property type="entry name" value="NAD(P)-binding Rossmann-fold domains"/>
    <property type="match status" value="1"/>
</dbReference>
<dbReference type="Gene3D" id="3.40.50.720">
    <property type="entry name" value="NAD(P)-binding Rossmann-like Domain"/>
    <property type="match status" value="1"/>
</dbReference>
<dbReference type="InterPro" id="IPR045017">
    <property type="entry name" value="DECR2-like"/>
</dbReference>
<dbReference type="EMBL" id="JAVDWH010000001">
    <property type="protein sequence ID" value="MDR7086934.1"/>
    <property type="molecule type" value="Genomic_DNA"/>
</dbReference>
<evidence type="ECO:0000313" key="4">
    <source>
        <dbReference type="EMBL" id="MDR7086934.1"/>
    </source>
</evidence>
<evidence type="ECO:0000256" key="1">
    <source>
        <dbReference type="ARBA" id="ARBA00022857"/>
    </source>
</evidence>
<dbReference type="RefSeq" id="WP_309969720.1">
    <property type="nucleotide sequence ID" value="NZ_JAVDWH010000001.1"/>
</dbReference>
<keyword evidence="1" id="KW-0521">NADP</keyword>
<dbReference type="InterPro" id="IPR002347">
    <property type="entry name" value="SDR_fam"/>
</dbReference>
<feature type="region of interest" description="Disordered" evidence="3">
    <location>
        <begin position="260"/>
        <end position="279"/>
    </location>
</feature>
<organism evidence="4 5">
    <name type="scientific">Aeromicrobium panaciterrae</name>
    <dbReference type="NCBI Taxonomy" id="363861"/>
    <lineage>
        <taxon>Bacteria</taxon>
        <taxon>Bacillati</taxon>
        <taxon>Actinomycetota</taxon>
        <taxon>Actinomycetes</taxon>
        <taxon>Propionibacteriales</taxon>
        <taxon>Nocardioidaceae</taxon>
        <taxon>Aeromicrobium</taxon>
    </lineage>
</organism>
<dbReference type="PRINTS" id="PR00081">
    <property type="entry name" value="GDHRDH"/>
</dbReference>
<proteinExistence type="predicted"/>
<evidence type="ECO:0000313" key="5">
    <source>
        <dbReference type="Proteomes" id="UP001257739"/>
    </source>
</evidence>